<evidence type="ECO:0000256" key="3">
    <source>
        <dbReference type="ARBA" id="ARBA00023125"/>
    </source>
</evidence>
<sequence>MELRQLRYFVKIADMGSMSRAALALHISQPSLSQQISQLEDEMGKPLLIRLPTGVRMTVEGEVFYRQALQILRQVDEVRAAVTAANEHLTGRVTIAMAHTQTAQYALPLILEARKTYPQIDLEVFDNTSSDLLHGVASGRRDLGLLINEDDAALLDSEPVLEEEILLISHPSQVPASSPVLRSELATLTLAVPAPEQVSRAQIEAIGGVPAEGGLKLEIPKNWIVANSAAIVRQAVLRGVAHAFQPWGAVRDELTQGLICATPILPRFVRTVYLSSARGANASEATRAIRQLLMAVVQEQIDKGFSRARYLSRPCTPPGT</sequence>
<evidence type="ECO:0000313" key="7">
    <source>
        <dbReference type="EMBL" id="MEJ8814315.1"/>
    </source>
</evidence>
<dbReference type="PROSITE" id="PS50931">
    <property type="entry name" value="HTH_LYSR"/>
    <property type="match status" value="1"/>
</dbReference>
<dbReference type="SUPFAM" id="SSF46785">
    <property type="entry name" value="Winged helix' DNA-binding domain"/>
    <property type="match status" value="1"/>
</dbReference>
<dbReference type="Gene3D" id="3.40.190.290">
    <property type="match status" value="1"/>
</dbReference>
<dbReference type="SUPFAM" id="SSF53850">
    <property type="entry name" value="Periplasmic binding protein-like II"/>
    <property type="match status" value="1"/>
</dbReference>
<dbReference type="PRINTS" id="PR00039">
    <property type="entry name" value="HTHLYSR"/>
</dbReference>
<protein>
    <submittedName>
        <fullName evidence="7">LysR family transcriptional regulator</fullName>
    </submittedName>
</protein>
<keyword evidence="3" id="KW-0238">DNA-binding</keyword>
<organism evidence="7 8">
    <name type="scientific">Variovorax ureilyticus</name>
    <dbReference type="NCBI Taxonomy" id="1836198"/>
    <lineage>
        <taxon>Bacteria</taxon>
        <taxon>Pseudomonadati</taxon>
        <taxon>Pseudomonadota</taxon>
        <taxon>Betaproteobacteria</taxon>
        <taxon>Burkholderiales</taxon>
        <taxon>Comamonadaceae</taxon>
        <taxon>Variovorax</taxon>
    </lineage>
</organism>
<comment type="similarity">
    <text evidence="1">Belongs to the LysR transcriptional regulatory family.</text>
</comment>
<proteinExistence type="inferred from homology"/>
<dbReference type="PANTHER" id="PTHR30293:SF0">
    <property type="entry name" value="NITROGEN ASSIMILATION REGULATORY PROTEIN NAC"/>
    <property type="match status" value="1"/>
</dbReference>
<evidence type="ECO:0000313" key="8">
    <source>
        <dbReference type="Proteomes" id="UP001365846"/>
    </source>
</evidence>
<dbReference type="Pfam" id="PF03466">
    <property type="entry name" value="LysR_substrate"/>
    <property type="match status" value="1"/>
</dbReference>
<evidence type="ECO:0000256" key="4">
    <source>
        <dbReference type="ARBA" id="ARBA00023159"/>
    </source>
</evidence>
<dbReference type="InterPro" id="IPR000847">
    <property type="entry name" value="LysR_HTH_N"/>
</dbReference>
<evidence type="ECO:0000256" key="1">
    <source>
        <dbReference type="ARBA" id="ARBA00009437"/>
    </source>
</evidence>
<dbReference type="InterPro" id="IPR036390">
    <property type="entry name" value="WH_DNA-bd_sf"/>
</dbReference>
<comment type="caution">
    <text evidence="7">The sequence shown here is derived from an EMBL/GenBank/DDBJ whole genome shotgun (WGS) entry which is preliminary data.</text>
</comment>
<evidence type="ECO:0000259" key="6">
    <source>
        <dbReference type="PROSITE" id="PS50931"/>
    </source>
</evidence>
<dbReference type="Pfam" id="PF00126">
    <property type="entry name" value="HTH_1"/>
    <property type="match status" value="1"/>
</dbReference>
<name>A0ABU8VL66_9BURK</name>
<keyword evidence="8" id="KW-1185">Reference proteome</keyword>
<dbReference type="InterPro" id="IPR005119">
    <property type="entry name" value="LysR_subst-bd"/>
</dbReference>
<keyword evidence="2" id="KW-0805">Transcription regulation</keyword>
<accession>A0ABU8VL66</accession>
<reference evidence="7 8" key="1">
    <citation type="submission" date="2024-03" db="EMBL/GenBank/DDBJ databases">
        <title>Novel species of the genus Variovorax.</title>
        <authorList>
            <person name="Liu Q."/>
            <person name="Xin Y.-H."/>
        </authorList>
    </citation>
    <scope>NUCLEOTIDE SEQUENCE [LARGE SCALE GENOMIC DNA]</scope>
    <source>
        <strain evidence="7 8">KACC 18899</strain>
    </source>
</reference>
<dbReference type="Gene3D" id="1.10.10.10">
    <property type="entry name" value="Winged helix-like DNA-binding domain superfamily/Winged helix DNA-binding domain"/>
    <property type="match status" value="1"/>
</dbReference>
<gene>
    <name evidence="7" type="ORF">WKW77_24740</name>
</gene>
<dbReference type="EMBL" id="JBBKZU010000012">
    <property type="protein sequence ID" value="MEJ8814315.1"/>
    <property type="molecule type" value="Genomic_DNA"/>
</dbReference>
<feature type="domain" description="HTH lysR-type" evidence="6">
    <location>
        <begin position="1"/>
        <end position="58"/>
    </location>
</feature>
<keyword evidence="4" id="KW-0010">Activator</keyword>
<dbReference type="InterPro" id="IPR036388">
    <property type="entry name" value="WH-like_DNA-bd_sf"/>
</dbReference>
<keyword evidence="5" id="KW-0804">Transcription</keyword>
<dbReference type="PANTHER" id="PTHR30293">
    <property type="entry name" value="TRANSCRIPTIONAL REGULATORY PROTEIN NAC-RELATED"/>
    <property type="match status" value="1"/>
</dbReference>
<evidence type="ECO:0000256" key="2">
    <source>
        <dbReference type="ARBA" id="ARBA00023015"/>
    </source>
</evidence>
<dbReference type="Proteomes" id="UP001365846">
    <property type="component" value="Unassembled WGS sequence"/>
</dbReference>
<evidence type="ECO:0000256" key="5">
    <source>
        <dbReference type="ARBA" id="ARBA00023163"/>
    </source>
</evidence>
<dbReference type="RefSeq" id="WP_340359546.1">
    <property type="nucleotide sequence ID" value="NZ_JBBKZU010000012.1"/>
</dbReference>